<reference evidence="5 6" key="1">
    <citation type="submission" date="2013-03" db="EMBL/GenBank/DDBJ databases">
        <title>Salinisphaera hydrothermalis C41B8 Genome Sequencing.</title>
        <authorList>
            <person name="Li C."/>
            <person name="Lai Q."/>
            <person name="Shao Z."/>
        </authorList>
    </citation>
    <scope>NUCLEOTIDE SEQUENCE [LARGE SCALE GENOMIC DNA]</scope>
    <source>
        <strain evidence="5 6">C41B8</strain>
    </source>
</reference>
<protein>
    <submittedName>
        <fullName evidence="5">ABC-type sugar transport system periplasmic component-like protein</fullName>
    </submittedName>
</protein>
<accession>A0A084IMK2</accession>
<dbReference type="PATRIC" id="fig|1304275.5.peg.1595"/>
<evidence type="ECO:0000313" key="5">
    <source>
        <dbReference type="EMBL" id="KEZ77936.1"/>
    </source>
</evidence>
<dbReference type="CDD" id="cd06312">
    <property type="entry name" value="PBP1_ABC_sugar_binding-like"/>
    <property type="match status" value="1"/>
</dbReference>
<sequence length="324" mass="34653">MRLFTTRRRHVRLAAAALAVGVAAVCTAGIASAADQNSKQLKIALITHAQAGDTFWDLVRKGANAAAKKDNVDLIYLHGDSPDKQAAKLENVITQHVDGIALTLAFPDAMKPLVKKALDDGIPVVGVNSGFSTWKSMGIPMYVGQDETLAGQAIGKRLNKEGAKKELCVNQQQGAVQLAARCAGVADTFKGKSETLYLEGYDMSKARSRIMAKLMQDPQIDTIVTLGAPFAPVAVDAAKMAHSKAKVVTFDLNPRTAKLVKEGKVAWAVDQQPWLQGYEAVDLLYLNLTNGDTLGGGNAVLTGPAFVTPQNIDKVIKYVERGTR</sequence>
<keyword evidence="5" id="KW-0762">Sugar transport</keyword>
<dbReference type="RefSeq" id="WP_084188683.1">
    <property type="nucleotide sequence ID" value="NZ_APNK01000008.1"/>
</dbReference>
<dbReference type="PROSITE" id="PS51318">
    <property type="entry name" value="TAT"/>
    <property type="match status" value="1"/>
</dbReference>
<keyword evidence="6" id="KW-1185">Reference proteome</keyword>
<dbReference type="Pfam" id="PF13407">
    <property type="entry name" value="Peripla_BP_4"/>
    <property type="match status" value="1"/>
</dbReference>
<evidence type="ECO:0000313" key="6">
    <source>
        <dbReference type="Proteomes" id="UP000028302"/>
    </source>
</evidence>
<dbReference type="GO" id="GO:0030246">
    <property type="term" value="F:carbohydrate binding"/>
    <property type="evidence" value="ECO:0007669"/>
    <property type="project" value="TreeGrafter"/>
</dbReference>
<comment type="caution">
    <text evidence="5">The sequence shown here is derived from an EMBL/GenBank/DDBJ whole genome shotgun (WGS) entry which is preliminary data.</text>
</comment>
<feature type="domain" description="Periplasmic binding protein" evidence="4">
    <location>
        <begin position="43"/>
        <end position="289"/>
    </location>
</feature>
<organism evidence="5 6">
    <name type="scientific">Salinisphaera hydrothermalis (strain C41B8)</name>
    <dbReference type="NCBI Taxonomy" id="1304275"/>
    <lineage>
        <taxon>Bacteria</taxon>
        <taxon>Pseudomonadati</taxon>
        <taxon>Pseudomonadota</taxon>
        <taxon>Gammaproteobacteria</taxon>
        <taxon>Salinisphaerales</taxon>
        <taxon>Salinisphaeraceae</taxon>
        <taxon>Salinisphaera</taxon>
    </lineage>
</organism>
<dbReference type="PANTHER" id="PTHR30036:SF7">
    <property type="entry name" value="ABC TRANSPORTER PERIPLASMIC-BINDING PROTEIN YPHF"/>
    <property type="match status" value="1"/>
</dbReference>
<evidence type="ECO:0000256" key="2">
    <source>
        <dbReference type="ARBA" id="ARBA00007639"/>
    </source>
</evidence>
<dbReference type="AlphaFoldDB" id="A0A084IMK2"/>
<dbReference type="InterPro" id="IPR028082">
    <property type="entry name" value="Peripla_BP_I"/>
</dbReference>
<comment type="subcellular location">
    <subcellularLocation>
        <location evidence="1">Periplasm</location>
    </subcellularLocation>
</comment>
<dbReference type="eggNOG" id="COG1879">
    <property type="taxonomic scope" value="Bacteria"/>
</dbReference>
<dbReference type="InterPro" id="IPR050555">
    <property type="entry name" value="Bact_Solute-Bind_Prot2"/>
</dbReference>
<evidence type="ECO:0000256" key="1">
    <source>
        <dbReference type="ARBA" id="ARBA00004418"/>
    </source>
</evidence>
<dbReference type="Proteomes" id="UP000028302">
    <property type="component" value="Unassembled WGS sequence"/>
</dbReference>
<feature type="signal peptide" evidence="3">
    <location>
        <begin position="1"/>
        <end position="33"/>
    </location>
</feature>
<gene>
    <name evidence="5" type="ORF">C41B8_07812</name>
</gene>
<keyword evidence="5" id="KW-0813">Transport</keyword>
<evidence type="ECO:0000259" key="4">
    <source>
        <dbReference type="Pfam" id="PF13407"/>
    </source>
</evidence>
<name>A0A084IMK2_SALHC</name>
<proteinExistence type="inferred from homology"/>
<dbReference type="PANTHER" id="PTHR30036">
    <property type="entry name" value="D-XYLOSE-BINDING PERIPLASMIC PROTEIN"/>
    <property type="match status" value="1"/>
</dbReference>
<dbReference type="GO" id="GO:0055085">
    <property type="term" value="P:transmembrane transport"/>
    <property type="evidence" value="ECO:0007669"/>
    <property type="project" value="UniProtKB-ARBA"/>
</dbReference>
<dbReference type="OrthoDB" id="257716at2"/>
<dbReference type="InterPro" id="IPR006311">
    <property type="entry name" value="TAT_signal"/>
</dbReference>
<dbReference type="STRING" id="1304275.C41B8_07812"/>
<feature type="chain" id="PRO_5001776529" evidence="3">
    <location>
        <begin position="34"/>
        <end position="324"/>
    </location>
</feature>
<evidence type="ECO:0000256" key="3">
    <source>
        <dbReference type="SAM" id="SignalP"/>
    </source>
</evidence>
<dbReference type="InterPro" id="IPR025997">
    <property type="entry name" value="SBP_2_dom"/>
</dbReference>
<dbReference type="EMBL" id="APNK01000008">
    <property type="protein sequence ID" value="KEZ77936.1"/>
    <property type="molecule type" value="Genomic_DNA"/>
</dbReference>
<dbReference type="Gene3D" id="3.40.50.2300">
    <property type="match status" value="2"/>
</dbReference>
<dbReference type="SUPFAM" id="SSF53822">
    <property type="entry name" value="Periplasmic binding protein-like I"/>
    <property type="match status" value="1"/>
</dbReference>
<keyword evidence="3" id="KW-0732">Signal</keyword>
<comment type="similarity">
    <text evidence="2">Belongs to the bacterial solute-binding protein 2 family.</text>
</comment>
<dbReference type="GO" id="GO:0030288">
    <property type="term" value="C:outer membrane-bounded periplasmic space"/>
    <property type="evidence" value="ECO:0007669"/>
    <property type="project" value="TreeGrafter"/>
</dbReference>